<organism evidence="1 2">
    <name type="scientific">Castilleja foliolosa</name>
    <dbReference type="NCBI Taxonomy" id="1961234"/>
    <lineage>
        <taxon>Eukaryota</taxon>
        <taxon>Viridiplantae</taxon>
        <taxon>Streptophyta</taxon>
        <taxon>Embryophyta</taxon>
        <taxon>Tracheophyta</taxon>
        <taxon>Spermatophyta</taxon>
        <taxon>Magnoliopsida</taxon>
        <taxon>eudicotyledons</taxon>
        <taxon>Gunneridae</taxon>
        <taxon>Pentapetalae</taxon>
        <taxon>asterids</taxon>
        <taxon>lamiids</taxon>
        <taxon>Lamiales</taxon>
        <taxon>Orobanchaceae</taxon>
        <taxon>Pedicularideae</taxon>
        <taxon>Castillejinae</taxon>
        <taxon>Castilleja</taxon>
    </lineage>
</organism>
<reference evidence="2" key="1">
    <citation type="journal article" date="2024" name="IScience">
        <title>Strigolactones Initiate the Formation of Haustorium-like Structures in Castilleja.</title>
        <authorList>
            <person name="Buerger M."/>
            <person name="Peterson D."/>
            <person name="Chory J."/>
        </authorList>
    </citation>
    <scope>NUCLEOTIDE SEQUENCE [LARGE SCALE GENOMIC DNA]</scope>
</reference>
<proteinExistence type="predicted"/>
<dbReference type="EMBL" id="JAVIJP010000039">
    <property type="protein sequence ID" value="KAL3627516.1"/>
    <property type="molecule type" value="Genomic_DNA"/>
</dbReference>
<name>A0ABD3CCH3_9LAMI</name>
<evidence type="ECO:0000313" key="2">
    <source>
        <dbReference type="Proteomes" id="UP001632038"/>
    </source>
</evidence>
<protein>
    <submittedName>
        <fullName evidence="1">Uncharacterized protein</fullName>
    </submittedName>
</protein>
<dbReference type="Proteomes" id="UP001632038">
    <property type="component" value="Unassembled WGS sequence"/>
</dbReference>
<keyword evidence="2" id="KW-1185">Reference proteome</keyword>
<sequence length="50" mass="5834">MITFNVVDRDGDQKDVKPQACIFKVLNIKKPYSVNDTNDLSKRWAECFLE</sequence>
<gene>
    <name evidence="1" type="ORF">CASFOL_028879</name>
</gene>
<evidence type="ECO:0000313" key="1">
    <source>
        <dbReference type="EMBL" id="KAL3627516.1"/>
    </source>
</evidence>
<accession>A0ABD3CCH3</accession>
<dbReference type="AlphaFoldDB" id="A0ABD3CCH3"/>
<comment type="caution">
    <text evidence="1">The sequence shown here is derived from an EMBL/GenBank/DDBJ whole genome shotgun (WGS) entry which is preliminary data.</text>
</comment>